<feature type="coiled-coil region" evidence="1">
    <location>
        <begin position="249"/>
        <end position="280"/>
    </location>
</feature>
<gene>
    <name evidence="3" type="ORF">RB653_007154</name>
</gene>
<sequence length="567" mass="63479">MKKSSNKFVSPVKPTSTNNSTSGSSSNKFVSPVKTKTPTPTTSNKSTTDTSSSSIPTIPTSTKIFKKSSSSFQTPTKTTTTTTTNSSDSNTTPIKTPTRKSGSSFQTPTKLKFQTPNDKDESSSSSISSSTPLSLSSTPTSSSTFITKSPIEIFKTIPQYILQYLDKYIENDKEKQDLKSIIQYSYENYSNNPFNYNDLINDNNTKEYIKKLLNKLVENNILKEIILNNENNKVIKVYSSIPWYKVTSYHYLEMEIKRFEKEQQQEQQQQQQQTNNINNKYNKIAPKNSTASMVATLSPSKSKSSGNHLSSLSSSSSTISTPNKKRKPPIAFNLNEIEIGNSDFDSSNNKKFKKAITNNDPNIGGKNNILSSKYELQIERELQNIVDEKKRILKSIADKKQLLNKFQSKSNSPVSEQKKTIPTSAEEKRIDGLILKWKKGCQDATTLLQEKLIETLAQSASCNSGSVSGGGVSGYYGYGNDESNYHGDGDDNENKDYGEFSEHEIQEYKEQMKLAKEPISATKLYILKQFGVDPKFVNLDEENDCFLKEDELLKKTSTSSTKTINKK</sequence>
<feature type="compositionally biased region" description="Low complexity" evidence="2">
    <location>
        <begin position="15"/>
        <end position="92"/>
    </location>
</feature>
<keyword evidence="1" id="KW-0175">Coiled coil</keyword>
<dbReference type="AlphaFoldDB" id="A0AAN7YNS2"/>
<proteinExistence type="predicted"/>
<feature type="compositionally biased region" description="Low complexity" evidence="2">
    <location>
        <begin position="298"/>
        <end position="322"/>
    </location>
</feature>
<feature type="region of interest" description="Disordered" evidence="2">
    <location>
        <begin position="294"/>
        <end position="329"/>
    </location>
</feature>
<evidence type="ECO:0000313" key="3">
    <source>
        <dbReference type="EMBL" id="KAK5576016.1"/>
    </source>
</evidence>
<feature type="compositionally biased region" description="Low complexity" evidence="2">
    <location>
        <begin position="123"/>
        <end position="143"/>
    </location>
</feature>
<dbReference type="Proteomes" id="UP001344447">
    <property type="component" value="Unassembled WGS sequence"/>
</dbReference>
<name>A0AAN7YNS2_9MYCE</name>
<evidence type="ECO:0000256" key="2">
    <source>
        <dbReference type="SAM" id="MobiDB-lite"/>
    </source>
</evidence>
<dbReference type="Gene3D" id="6.10.140.1020">
    <property type="match status" value="1"/>
</dbReference>
<reference evidence="3 4" key="1">
    <citation type="submission" date="2023-11" db="EMBL/GenBank/DDBJ databases">
        <title>Dfirmibasis_genome.</title>
        <authorList>
            <person name="Edelbroek B."/>
            <person name="Kjellin J."/>
            <person name="Jerlstrom-Hultqvist J."/>
            <person name="Soderbom F."/>
        </authorList>
    </citation>
    <scope>NUCLEOTIDE SEQUENCE [LARGE SCALE GENOMIC DNA]</scope>
    <source>
        <strain evidence="3 4">TNS-C-14</strain>
    </source>
</reference>
<protein>
    <submittedName>
        <fullName evidence="3">Uncharacterized protein</fullName>
    </submittedName>
</protein>
<keyword evidence="4" id="KW-1185">Reference proteome</keyword>
<feature type="compositionally biased region" description="Polar residues" evidence="2">
    <location>
        <begin position="93"/>
        <end position="116"/>
    </location>
</feature>
<accession>A0AAN7YNS2</accession>
<dbReference type="EMBL" id="JAVFKY010000005">
    <property type="protein sequence ID" value="KAK5576016.1"/>
    <property type="molecule type" value="Genomic_DNA"/>
</dbReference>
<evidence type="ECO:0000313" key="4">
    <source>
        <dbReference type="Proteomes" id="UP001344447"/>
    </source>
</evidence>
<evidence type="ECO:0000256" key="1">
    <source>
        <dbReference type="SAM" id="Coils"/>
    </source>
</evidence>
<feature type="region of interest" description="Disordered" evidence="2">
    <location>
        <begin position="1"/>
        <end position="143"/>
    </location>
</feature>
<comment type="caution">
    <text evidence="3">The sequence shown here is derived from an EMBL/GenBank/DDBJ whole genome shotgun (WGS) entry which is preliminary data.</text>
</comment>
<organism evidence="3 4">
    <name type="scientific">Dictyostelium firmibasis</name>
    <dbReference type="NCBI Taxonomy" id="79012"/>
    <lineage>
        <taxon>Eukaryota</taxon>
        <taxon>Amoebozoa</taxon>
        <taxon>Evosea</taxon>
        <taxon>Eumycetozoa</taxon>
        <taxon>Dictyostelia</taxon>
        <taxon>Dictyosteliales</taxon>
        <taxon>Dictyosteliaceae</taxon>
        <taxon>Dictyostelium</taxon>
    </lineage>
</organism>